<dbReference type="SUPFAM" id="SSF46785">
    <property type="entry name" value="Winged helix' DNA-binding domain"/>
    <property type="match status" value="1"/>
</dbReference>
<dbReference type="InterPro" id="IPR002831">
    <property type="entry name" value="Tscrpt_reg_TrmB_N"/>
</dbReference>
<dbReference type="Gene3D" id="1.10.10.10">
    <property type="entry name" value="Winged helix-like DNA-binding domain superfamily/Winged helix DNA-binding domain"/>
    <property type="match status" value="1"/>
</dbReference>
<organism evidence="2 3">
    <name type="scientific">Haloarcula onubensis</name>
    <dbReference type="NCBI Taxonomy" id="2950539"/>
    <lineage>
        <taxon>Archaea</taxon>
        <taxon>Methanobacteriati</taxon>
        <taxon>Methanobacteriota</taxon>
        <taxon>Stenosarchaea group</taxon>
        <taxon>Halobacteria</taxon>
        <taxon>Halobacteriales</taxon>
        <taxon>Haloarculaceae</taxon>
        <taxon>Haloarcula</taxon>
    </lineage>
</organism>
<dbReference type="InterPro" id="IPR036390">
    <property type="entry name" value="WH_DNA-bd_sf"/>
</dbReference>
<dbReference type="CDD" id="cd00090">
    <property type="entry name" value="HTH_ARSR"/>
    <property type="match status" value="1"/>
</dbReference>
<name>A0ABU2FLM6_9EURY</name>
<feature type="domain" description="Transcription regulator TrmB N-terminal" evidence="1">
    <location>
        <begin position="22"/>
        <end position="93"/>
    </location>
</feature>
<evidence type="ECO:0000313" key="3">
    <source>
        <dbReference type="Proteomes" id="UP001268864"/>
    </source>
</evidence>
<accession>A0ABU2FLM6</accession>
<dbReference type="RefSeq" id="WP_310899500.1">
    <property type="nucleotide sequence ID" value="NZ_JAMQOS010000001.1"/>
</dbReference>
<comment type="caution">
    <text evidence="2">The sequence shown here is derived from an EMBL/GenBank/DDBJ whole genome shotgun (WGS) entry which is preliminary data.</text>
</comment>
<dbReference type="InterPro" id="IPR011991">
    <property type="entry name" value="ArsR-like_HTH"/>
</dbReference>
<sequence>MPEAIRTQLEEDVQCDYLLDCFHGLTELDRACFEQLVTSPEALTVDDLAERVDRDRTTAYRSVQRLLEAELVEQRQVSGDGSSYHHVYEPRDPDAVADQMQRELNDYYAKMGQLIHEFRDKFGERTE</sequence>
<evidence type="ECO:0000259" key="1">
    <source>
        <dbReference type="Pfam" id="PF01978"/>
    </source>
</evidence>
<gene>
    <name evidence="2" type="ORF">NDI86_06000</name>
</gene>
<reference evidence="2 3" key="1">
    <citation type="submission" date="2022-06" db="EMBL/GenBank/DDBJ databases">
        <title>Halomicroarcula sp. a new haloarchaeum isolate from saline soil.</title>
        <authorList>
            <person name="Strakova D."/>
            <person name="Galisteo C."/>
            <person name="Sanchez-Porro C."/>
            <person name="Ventosa A."/>
        </authorList>
    </citation>
    <scope>NUCLEOTIDE SEQUENCE [LARGE SCALE GENOMIC DNA]</scope>
    <source>
        <strain evidence="2 3">S3CR25-11</strain>
    </source>
</reference>
<dbReference type="EMBL" id="JAMQOS010000001">
    <property type="protein sequence ID" value="MDS0281668.1"/>
    <property type="molecule type" value="Genomic_DNA"/>
</dbReference>
<dbReference type="Pfam" id="PF01978">
    <property type="entry name" value="TrmB"/>
    <property type="match status" value="1"/>
</dbReference>
<keyword evidence="3" id="KW-1185">Reference proteome</keyword>
<protein>
    <submittedName>
        <fullName evidence="2">MarR family transcriptional regulator</fullName>
    </submittedName>
</protein>
<evidence type="ECO:0000313" key="2">
    <source>
        <dbReference type="EMBL" id="MDS0281668.1"/>
    </source>
</evidence>
<dbReference type="InterPro" id="IPR036388">
    <property type="entry name" value="WH-like_DNA-bd_sf"/>
</dbReference>
<proteinExistence type="predicted"/>
<dbReference type="Proteomes" id="UP001268864">
    <property type="component" value="Unassembled WGS sequence"/>
</dbReference>